<accession>A0A4Y2AFM5</accession>
<organism evidence="2 3">
    <name type="scientific">Araneus ventricosus</name>
    <name type="common">Orbweaver spider</name>
    <name type="synonym">Epeira ventricosa</name>
    <dbReference type="NCBI Taxonomy" id="182803"/>
    <lineage>
        <taxon>Eukaryota</taxon>
        <taxon>Metazoa</taxon>
        <taxon>Ecdysozoa</taxon>
        <taxon>Arthropoda</taxon>
        <taxon>Chelicerata</taxon>
        <taxon>Arachnida</taxon>
        <taxon>Araneae</taxon>
        <taxon>Araneomorphae</taxon>
        <taxon>Entelegynae</taxon>
        <taxon>Araneoidea</taxon>
        <taxon>Araneidae</taxon>
        <taxon>Araneus</taxon>
    </lineage>
</organism>
<evidence type="ECO:0000313" key="3">
    <source>
        <dbReference type="Proteomes" id="UP000499080"/>
    </source>
</evidence>
<feature type="region of interest" description="Disordered" evidence="1">
    <location>
        <begin position="42"/>
        <end position="65"/>
    </location>
</feature>
<evidence type="ECO:0000313" key="2">
    <source>
        <dbReference type="EMBL" id="GBL78661.1"/>
    </source>
</evidence>
<comment type="caution">
    <text evidence="2">The sequence shown here is derived from an EMBL/GenBank/DDBJ whole genome shotgun (WGS) entry which is preliminary data.</text>
</comment>
<reference evidence="2 3" key="1">
    <citation type="journal article" date="2019" name="Sci. Rep.">
        <title>Orb-weaving spider Araneus ventricosus genome elucidates the spidroin gene catalogue.</title>
        <authorList>
            <person name="Kono N."/>
            <person name="Nakamura H."/>
            <person name="Ohtoshi R."/>
            <person name="Moran D.A.P."/>
            <person name="Shinohara A."/>
            <person name="Yoshida Y."/>
            <person name="Fujiwara M."/>
            <person name="Mori M."/>
            <person name="Tomita M."/>
            <person name="Arakawa K."/>
        </authorList>
    </citation>
    <scope>NUCLEOTIDE SEQUENCE [LARGE SCALE GENOMIC DNA]</scope>
</reference>
<dbReference type="AlphaFoldDB" id="A0A4Y2AFM5"/>
<gene>
    <name evidence="2" type="ORF">AVEN_65233_1</name>
</gene>
<protein>
    <submittedName>
        <fullName evidence="2">Uncharacterized protein</fullName>
    </submittedName>
</protein>
<keyword evidence="3" id="KW-1185">Reference proteome</keyword>
<evidence type="ECO:0000256" key="1">
    <source>
        <dbReference type="SAM" id="MobiDB-lite"/>
    </source>
</evidence>
<name>A0A4Y2AFM5_ARAVE</name>
<dbReference type="Proteomes" id="UP000499080">
    <property type="component" value="Unassembled WGS sequence"/>
</dbReference>
<dbReference type="EMBL" id="BGPR01000016">
    <property type="protein sequence ID" value="GBL78661.1"/>
    <property type="molecule type" value="Genomic_DNA"/>
</dbReference>
<feature type="compositionally biased region" description="Polar residues" evidence="1">
    <location>
        <begin position="46"/>
        <end position="59"/>
    </location>
</feature>
<sequence>MDANQKSHTSWLTSADAIPGNEMNKMVRVIGRKHVIAGNKLDRNETATSPEATSMNQLGSEKGTGQGRCREAVACCALRFTVTGRNRDPFRRIFTEGAPSHPLQTMLSSPPPSEHLGLATRTSGEDDLKNRLINGFAACHRFLQRGLDV</sequence>
<proteinExistence type="predicted"/>